<reference evidence="1" key="2">
    <citation type="submission" date="2021-04" db="EMBL/GenBank/DDBJ databases">
        <authorList>
            <person name="Gilroy R."/>
        </authorList>
    </citation>
    <scope>NUCLEOTIDE SEQUENCE</scope>
    <source>
        <strain evidence="1">CHK193-4272</strain>
    </source>
</reference>
<dbReference type="NCBIfam" id="NF046065">
    <property type="entry name" value="MtxRegRemB"/>
    <property type="match status" value="1"/>
</dbReference>
<dbReference type="AlphaFoldDB" id="A0A9D1PIL7"/>
<reference evidence="1" key="1">
    <citation type="journal article" date="2021" name="PeerJ">
        <title>Extensive microbial diversity within the chicken gut microbiome revealed by metagenomics and culture.</title>
        <authorList>
            <person name="Gilroy R."/>
            <person name="Ravi A."/>
            <person name="Getino M."/>
            <person name="Pursley I."/>
            <person name="Horton D.L."/>
            <person name="Alikhan N.F."/>
            <person name="Baker D."/>
            <person name="Gharbi K."/>
            <person name="Hall N."/>
            <person name="Watson M."/>
            <person name="Adriaenssens E.M."/>
            <person name="Foster-Nyarko E."/>
            <person name="Jarju S."/>
            <person name="Secka A."/>
            <person name="Antonio M."/>
            <person name="Oren A."/>
            <person name="Chaudhuri R.R."/>
            <person name="La Ragione R."/>
            <person name="Hildebrand F."/>
            <person name="Pallen M.J."/>
        </authorList>
    </citation>
    <scope>NUCLEOTIDE SEQUENCE</scope>
    <source>
        <strain evidence="1">CHK193-4272</strain>
    </source>
</reference>
<accession>A0A9D1PIL7</accession>
<organism evidence="1 2">
    <name type="scientific">Candidatus Butyricicoccus avistercoris</name>
    <dbReference type="NCBI Taxonomy" id="2838518"/>
    <lineage>
        <taxon>Bacteria</taxon>
        <taxon>Bacillati</taxon>
        <taxon>Bacillota</taxon>
        <taxon>Clostridia</taxon>
        <taxon>Eubacteriales</taxon>
        <taxon>Butyricicoccaceae</taxon>
        <taxon>Butyricicoccus</taxon>
    </lineage>
</organism>
<dbReference type="Proteomes" id="UP000886808">
    <property type="component" value="Unassembled WGS sequence"/>
</dbReference>
<protein>
    <submittedName>
        <fullName evidence="1">DUF370 domain-containing protein</fullName>
    </submittedName>
</protein>
<evidence type="ECO:0000313" key="2">
    <source>
        <dbReference type="Proteomes" id="UP000886808"/>
    </source>
</evidence>
<gene>
    <name evidence="1" type="ORF">H9746_05775</name>
</gene>
<dbReference type="InterPro" id="IPR007169">
    <property type="entry name" value="RemA-like"/>
</dbReference>
<comment type="caution">
    <text evidence="1">The sequence shown here is derived from an EMBL/GenBank/DDBJ whole genome shotgun (WGS) entry which is preliminary data.</text>
</comment>
<dbReference type="Pfam" id="PF04025">
    <property type="entry name" value="RemA-like"/>
    <property type="match status" value="1"/>
</dbReference>
<proteinExistence type="predicted"/>
<name>A0A9D1PIL7_9FIRM</name>
<sequence>MYVHIGQDYMVQLSSIVCIFDMDTATTSERTRILLRRLENEGRIVDLCDDLPKSAVLCMGELGEILYISQISSRTLAKRAEDGIKALLKTDY</sequence>
<dbReference type="EMBL" id="DXIE01000033">
    <property type="protein sequence ID" value="HIV62330.1"/>
    <property type="molecule type" value="Genomic_DNA"/>
</dbReference>
<evidence type="ECO:0000313" key="1">
    <source>
        <dbReference type="EMBL" id="HIV62330.1"/>
    </source>
</evidence>